<accession>A0AAV7JRY1</accession>
<comment type="caution">
    <text evidence="1">The sequence shown here is derived from an EMBL/GenBank/DDBJ whole genome shotgun (WGS) entry which is preliminary data.</text>
</comment>
<dbReference type="EMBL" id="JAKMXF010000302">
    <property type="protein sequence ID" value="KAI6651748.1"/>
    <property type="molecule type" value="Genomic_DNA"/>
</dbReference>
<organism evidence="1 2">
    <name type="scientific">Oopsacas minuta</name>
    <dbReference type="NCBI Taxonomy" id="111878"/>
    <lineage>
        <taxon>Eukaryota</taxon>
        <taxon>Metazoa</taxon>
        <taxon>Porifera</taxon>
        <taxon>Hexactinellida</taxon>
        <taxon>Hexasterophora</taxon>
        <taxon>Lyssacinosida</taxon>
        <taxon>Leucopsacidae</taxon>
        <taxon>Oopsacas</taxon>
    </lineage>
</organism>
<dbReference type="Proteomes" id="UP001165289">
    <property type="component" value="Unassembled WGS sequence"/>
</dbReference>
<evidence type="ECO:0000313" key="2">
    <source>
        <dbReference type="Proteomes" id="UP001165289"/>
    </source>
</evidence>
<protein>
    <submittedName>
        <fullName evidence="1">Uncharacterized protein</fullName>
    </submittedName>
</protein>
<dbReference type="AlphaFoldDB" id="A0AAV7JRY1"/>
<reference evidence="1 2" key="1">
    <citation type="journal article" date="2023" name="BMC Biol.">
        <title>The compact genome of the sponge Oopsacas minuta (Hexactinellida) is lacking key metazoan core genes.</title>
        <authorList>
            <person name="Santini S."/>
            <person name="Schenkelaars Q."/>
            <person name="Jourda C."/>
            <person name="Duchesne M."/>
            <person name="Belahbib H."/>
            <person name="Rocher C."/>
            <person name="Selva M."/>
            <person name="Riesgo A."/>
            <person name="Vervoort M."/>
            <person name="Leys S.P."/>
            <person name="Kodjabachian L."/>
            <person name="Le Bivic A."/>
            <person name="Borchiellini C."/>
            <person name="Claverie J.M."/>
            <person name="Renard E."/>
        </authorList>
    </citation>
    <scope>NUCLEOTIDE SEQUENCE [LARGE SCALE GENOMIC DNA]</scope>
    <source>
        <strain evidence="1">SPO-2</strain>
    </source>
</reference>
<sequence>MKQIPKVTKRVKPAKPLSVSQEISKRKLTADLAKPELKEIAVQVIEAEFLSEQESSDIFSQLSNNLSRKISKLDNEWKRIGSKEEMTLKLGDPRSFFENYTSMKSTIEELTSMVKIYSLPLNDRKILMDELEDKVKERQALVDQSLQQLQKTTGELQLTHKHQVIENWEKLFCATEAYNTHGRRWKFLMRPLKKSIKDGSFNFNPEVVLEKARSAQGEDIDAIMERVSKQSRRSQVNTYKINTIKMHRVVQSHIDKYSLANNRILFL</sequence>
<name>A0AAV7JRY1_9METZ</name>
<gene>
    <name evidence="1" type="ORF">LOD99_4996</name>
</gene>
<evidence type="ECO:0000313" key="1">
    <source>
        <dbReference type="EMBL" id="KAI6651748.1"/>
    </source>
</evidence>
<proteinExistence type="predicted"/>
<keyword evidence="2" id="KW-1185">Reference proteome</keyword>